<dbReference type="InterPro" id="IPR053793">
    <property type="entry name" value="PB1-like"/>
</dbReference>
<dbReference type="InterPro" id="IPR045012">
    <property type="entry name" value="NLP"/>
</dbReference>
<proteinExistence type="predicted"/>
<evidence type="ECO:0000259" key="6">
    <source>
        <dbReference type="PROSITE" id="PS51519"/>
    </source>
</evidence>
<feature type="domain" description="PB1" evidence="7">
    <location>
        <begin position="1017"/>
        <end position="1098"/>
    </location>
</feature>
<keyword evidence="4" id="KW-0539">Nucleus</keyword>
<dbReference type="InterPro" id="IPR055081">
    <property type="entry name" value="NLP1-9_GAF"/>
</dbReference>
<keyword evidence="2" id="KW-0238">DNA-binding</keyword>
<dbReference type="Pfam" id="PF22922">
    <property type="entry name" value="GAF_NLP"/>
    <property type="match status" value="3"/>
</dbReference>
<dbReference type="EMBL" id="SDAM02000322">
    <property type="protein sequence ID" value="KAH6824745.1"/>
    <property type="molecule type" value="Genomic_DNA"/>
</dbReference>
<dbReference type="SUPFAM" id="SSF54277">
    <property type="entry name" value="CAD &amp; PB1 domains"/>
    <property type="match status" value="1"/>
</dbReference>
<evidence type="ECO:0000256" key="1">
    <source>
        <dbReference type="ARBA" id="ARBA00023015"/>
    </source>
</evidence>
<dbReference type="InterPro" id="IPR000270">
    <property type="entry name" value="PB1_dom"/>
</dbReference>
<accession>A0AAD4J0Y9</accession>
<dbReference type="AlphaFoldDB" id="A0AAD4J0Y9"/>
<feature type="region of interest" description="Disordered" evidence="5">
    <location>
        <begin position="957"/>
        <end position="1003"/>
    </location>
</feature>
<dbReference type="GO" id="GO:0003677">
    <property type="term" value="F:DNA binding"/>
    <property type="evidence" value="ECO:0007669"/>
    <property type="project" value="UniProtKB-KW"/>
</dbReference>
<dbReference type="PROSITE" id="PS51745">
    <property type="entry name" value="PB1"/>
    <property type="match status" value="1"/>
</dbReference>
<dbReference type="GO" id="GO:0003700">
    <property type="term" value="F:DNA-binding transcription factor activity"/>
    <property type="evidence" value="ECO:0007669"/>
    <property type="project" value="InterPro"/>
</dbReference>
<evidence type="ECO:0000256" key="4">
    <source>
        <dbReference type="ARBA" id="ARBA00023242"/>
    </source>
</evidence>
<evidence type="ECO:0000313" key="8">
    <source>
        <dbReference type="EMBL" id="KAH6824745.1"/>
    </source>
</evidence>
<evidence type="ECO:0008006" key="10">
    <source>
        <dbReference type="Google" id="ProtNLM"/>
    </source>
</evidence>
<evidence type="ECO:0000256" key="5">
    <source>
        <dbReference type="SAM" id="MobiDB-lite"/>
    </source>
</evidence>
<evidence type="ECO:0000313" key="9">
    <source>
        <dbReference type="Proteomes" id="UP001190926"/>
    </source>
</evidence>
<evidence type="ECO:0000256" key="3">
    <source>
        <dbReference type="ARBA" id="ARBA00023163"/>
    </source>
</evidence>
<sequence>MDDDYEEGVLSILRGREGWDEEYSSIDEFKEHLNQASPLAEEKVPHRGWVLRNEYNSNNTKIITLLKHIASHYWFAYNDHHLVQFWAVVKVEGRHHYLSTSHQPFCVGQLSKGVSWYRNLSSQYEYHVDMEGAEAEKEQLGGVGRAYRNMHPESTPDLRLYSINEFPLRDHAARCGFRAYLALPLFDLHQNQCYGVLELLSHYPPTRDAFYALDRRLKTAALRSTHVDFNRLSRFEMRHKYKKPPAESEIREILEVAIKQVPRLSLAQVWVPCKECANMSTNLLCMERASFIHHQNKKINNCTDTEDHMRSYLEACEFHNLQIDLNCLHPNLCDLTISKNPLAHYAAKARLSLCFTICLQSVNNSNDLYVIEFFLQPKCRDDACGDSSLHLLLRIIEMKLRSFIFVSREQLPEELLVQSRQPNAIECESIDKLNVMNSFEVDFSESNFTAYLEMGDSCCLRSDPYCSFSWEGWVFCRPAEEKLIENDVKSNSLVLPISIKEKIEDFMKKISVKIWRSSYWMVQFWAPKMGEDRCYLETSDQHYAVGCLAKGLAPFRKECIKHHYFVDEETKEEELGPPGRVFRNGHPEITPDLFLYSTKEFSMRNYAVQCGLQEYFALPVFEKLERKCVGVLEFVGFDISALQEIGITLKEAKLHSIHIYFQPIIMPVQKPDNIINFMEEAMVEVKDAFSLINNIPHLHMAKVWVPYDECASINGISNCMKLALSTEFHWQFKPRYEVHVQPKKGIIGMVLESESKSCFCQNLSEFSIVDQPLSLHQRRERVDVCFAICLQSSHTGDLLYVLEFFLNPSPQYLWSFFSFLLPIMKHQLKSFKMASGKQVGEEFVVEVIKFSEANQFNPSESDLPDMFPIKFKSVQYGQKEHPFTTEQEQSVPCAIETEQCNVNASNLKRTERGKRKTGLHISLDVLKPHYGKKLKEVAEELGVGRSTIKRACREHGIGRWPGNKKQARNPSLFERESVQDPHQQKMRPSSSSSLHQNVPHTDMESTQNLIVGEEAEKVIIRVKYEEDTIKFELCLSLGVSKLFDEVARRLNLKMGSFKLKYVDEDNEEILLSCDDDLQLCPRTQTATGKTCIQLFVPK</sequence>
<dbReference type="InterPro" id="IPR003035">
    <property type="entry name" value="RWP-RK_dom"/>
</dbReference>
<dbReference type="Pfam" id="PF00564">
    <property type="entry name" value="PB1"/>
    <property type="match status" value="1"/>
</dbReference>
<feature type="domain" description="RWP-RK" evidence="6">
    <location>
        <begin position="903"/>
        <end position="989"/>
    </location>
</feature>
<protein>
    <recommendedName>
        <fullName evidence="10">NIN-like protein</fullName>
    </recommendedName>
</protein>
<feature type="compositionally biased region" description="Basic and acidic residues" evidence="5">
    <location>
        <begin position="973"/>
        <end position="983"/>
    </location>
</feature>
<dbReference type="Proteomes" id="UP001190926">
    <property type="component" value="Unassembled WGS sequence"/>
</dbReference>
<evidence type="ECO:0000259" key="7">
    <source>
        <dbReference type="PROSITE" id="PS51745"/>
    </source>
</evidence>
<organism evidence="8 9">
    <name type="scientific">Perilla frutescens var. hirtella</name>
    <name type="common">Perilla citriodora</name>
    <name type="synonym">Perilla setoyensis</name>
    <dbReference type="NCBI Taxonomy" id="608512"/>
    <lineage>
        <taxon>Eukaryota</taxon>
        <taxon>Viridiplantae</taxon>
        <taxon>Streptophyta</taxon>
        <taxon>Embryophyta</taxon>
        <taxon>Tracheophyta</taxon>
        <taxon>Spermatophyta</taxon>
        <taxon>Magnoliopsida</taxon>
        <taxon>eudicotyledons</taxon>
        <taxon>Gunneridae</taxon>
        <taxon>Pentapetalae</taxon>
        <taxon>asterids</taxon>
        <taxon>lamiids</taxon>
        <taxon>Lamiales</taxon>
        <taxon>Lamiaceae</taxon>
        <taxon>Nepetoideae</taxon>
        <taxon>Elsholtzieae</taxon>
        <taxon>Perilla</taxon>
    </lineage>
</organism>
<dbReference type="Gene3D" id="3.10.20.90">
    <property type="entry name" value="Phosphatidylinositol 3-kinase Catalytic Subunit, Chain A, domain 1"/>
    <property type="match status" value="1"/>
</dbReference>
<feature type="compositionally biased region" description="Polar residues" evidence="5">
    <location>
        <begin position="986"/>
        <end position="1003"/>
    </location>
</feature>
<reference evidence="8 9" key="1">
    <citation type="journal article" date="2021" name="Nat. Commun.">
        <title>Incipient diploidization of the medicinal plant Perilla within 10,000 years.</title>
        <authorList>
            <person name="Zhang Y."/>
            <person name="Shen Q."/>
            <person name="Leng L."/>
            <person name="Zhang D."/>
            <person name="Chen S."/>
            <person name="Shi Y."/>
            <person name="Ning Z."/>
            <person name="Chen S."/>
        </authorList>
    </citation>
    <scope>NUCLEOTIDE SEQUENCE [LARGE SCALE GENOMIC DNA]</scope>
    <source>
        <strain evidence="9">cv. PC099</strain>
    </source>
</reference>
<gene>
    <name evidence="8" type="ORF">C2S53_010820</name>
</gene>
<dbReference type="PANTHER" id="PTHR32002:SF35">
    <property type="entry name" value="PROTEIN NLP6"/>
    <property type="match status" value="1"/>
</dbReference>
<evidence type="ECO:0000256" key="2">
    <source>
        <dbReference type="ARBA" id="ARBA00023125"/>
    </source>
</evidence>
<dbReference type="PROSITE" id="PS51519">
    <property type="entry name" value="RWP_RK"/>
    <property type="match status" value="1"/>
</dbReference>
<dbReference type="PANTHER" id="PTHR32002">
    <property type="entry name" value="PROTEIN NLP8"/>
    <property type="match status" value="1"/>
</dbReference>
<keyword evidence="1" id="KW-0805">Transcription regulation</keyword>
<keyword evidence="3" id="KW-0804">Transcription</keyword>
<dbReference type="SMART" id="SM00666">
    <property type="entry name" value="PB1"/>
    <property type="match status" value="1"/>
</dbReference>
<comment type="caution">
    <text evidence="8">The sequence shown here is derived from an EMBL/GenBank/DDBJ whole genome shotgun (WGS) entry which is preliminary data.</text>
</comment>
<keyword evidence="9" id="KW-1185">Reference proteome</keyword>
<name>A0AAD4J0Y9_PERFH</name>
<dbReference type="Pfam" id="PF02042">
    <property type="entry name" value="RWP-RK"/>
    <property type="match status" value="1"/>
</dbReference>